<proteinExistence type="predicted"/>
<organism evidence="1">
    <name type="scientific">uncultured marine virus</name>
    <dbReference type="NCBI Taxonomy" id="186617"/>
    <lineage>
        <taxon>Viruses</taxon>
        <taxon>environmental samples</taxon>
    </lineage>
</organism>
<reference evidence="1" key="1">
    <citation type="journal article" date="2015" name="Front. Microbiol.">
        <title>Combining genomic sequencing methods to explore viral diversity and reveal potential virus-host interactions.</title>
        <authorList>
            <person name="Chow C.E."/>
            <person name="Winget D.M."/>
            <person name="White R.A.III."/>
            <person name="Hallam S.J."/>
            <person name="Suttle C.A."/>
        </authorList>
    </citation>
    <scope>NUCLEOTIDE SEQUENCE</scope>
    <source>
        <strain evidence="1">Anoxic3_8</strain>
    </source>
</reference>
<name>A0A0F7L4K0_9VIRU</name>
<accession>A0A0F7L4K0</accession>
<reference evidence="1" key="2">
    <citation type="submission" date="2015-03" db="EMBL/GenBank/DDBJ databases">
        <authorList>
            <person name="Chow C.-E.T."/>
            <person name="Winget D.M."/>
            <person name="White R.A.III."/>
            <person name="Hallam S.J."/>
            <person name="Suttle C.A."/>
        </authorList>
    </citation>
    <scope>NUCLEOTIDE SEQUENCE</scope>
    <source>
        <strain evidence="1">Anoxic3_8</strain>
    </source>
</reference>
<sequence length="53" mass="5954">MKARYRIDSPNSNSKTSIFVLLSFNYFHYPTTSQSSSSPSSPNSVIYCRSGEL</sequence>
<protein>
    <submittedName>
        <fullName evidence="1">Uncharacterized protein</fullName>
    </submittedName>
</protein>
<dbReference type="EMBL" id="KR029583">
    <property type="protein sequence ID" value="AKH46418.1"/>
    <property type="molecule type" value="Genomic_DNA"/>
</dbReference>
<evidence type="ECO:0000313" key="1">
    <source>
        <dbReference type="EMBL" id="AKH46418.1"/>
    </source>
</evidence>